<dbReference type="Gene3D" id="1.25.40.10">
    <property type="entry name" value="Tetratricopeptide repeat domain"/>
    <property type="match status" value="1"/>
</dbReference>
<feature type="domain" description="PCI" evidence="13">
    <location>
        <begin position="230"/>
        <end position="417"/>
    </location>
</feature>
<dbReference type="EMBL" id="JADDUC010000186">
    <property type="protein sequence ID" value="KAG0116152.1"/>
    <property type="molecule type" value="Genomic_DNA"/>
</dbReference>
<evidence type="ECO:0000256" key="7">
    <source>
        <dbReference type="ARBA" id="ARBA00063952"/>
    </source>
</evidence>
<feature type="compositionally biased region" description="Basic and acidic residues" evidence="12">
    <location>
        <begin position="1"/>
        <end position="16"/>
    </location>
</feature>
<dbReference type="AlphaFoldDB" id="A0A835NHV0"/>
<keyword evidence="5" id="KW-0832">Ubl conjugation</keyword>
<feature type="region of interest" description="Disordered" evidence="12">
    <location>
        <begin position="452"/>
        <end position="486"/>
    </location>
</feature>
<comment type="subunit">
    <text evidence="7">Component of the 19S proteasome regulatory particle complex. The 26S proteasome consists of a 20S core particle (CP) and two 19S regulatory subunits (RP). The regulatory particle is made of a lid composed of 9 subunits including PSMD3, a base containing 6 ATPases and few additional components. Interacts with UBQLN1 (via ubiquitin-like domain). Interacts with ERCC6.</text>
</comment>
<dbReference type="PANTHER" id="PTHR10758:SF2">
    <property type="entry name" value="26S PROTEASOME NON-ATPASE REGULATORY SUBUNIT 3"/>
    <property type="match status" value="1"/>
</dbReference>
<comment type="caution">
    <text evidence="14">The sequence shown here is derived from an EMBL/GenBank/DDBJ whole genome shotgun (WGS) entry which is preliminary data.</text>
</comment>
<evidence type="ECO:0000256" key="3">
    <source>
        <dbReference type="ARBA" id="ARBA00022499"/>
    </source>
</evidence>
<evidence type="ECO:0000256" key="8">
    <source>
        <dbReference type="ARBA" id="ARBA00071764"/>
    </source>
</evidence>
<evidence type="ECO:0000256" key="9">
    <source>
        <dbReference type="ARBA" id="ARBA00075103"/>
    </source>
</evidence>
<evidence type="ECO:0000256" key="2">
    <source>
        <dbReference type="ARBA" id="ARBA00007912"/>
    </source>
</evidence>
<keyword evidence="4" id="KW-0597">Phosphoprotein</keyword>
<dbReference type="OrthoDB" id="1713558at2759"/>
<dbReference type="Pfam" id="PF08375">
    <property type="entry name" value="Rpn3_C"/>
    <property type="match status" value="1"/>
</dbReference>
<dbReference type="GO" id="GO:0030234">
    <property type="term" value="F:enzyme regulator activity"/>
    <property type="evidence" value="ECO:0007669"/>
    <property type="project" value="InterPro"/>
</dbReference>
<dbReference type="FunFam" id="1.25.40.10:FF:000174">
    <property type="entry name" value="26S proteasome non-ATPase regulatory subunit 3"/>
    <property type="match status" value="1"/>
</dbReference>
<evidence type="ECO:0000313" key="14">
    <source>
        <dbReference type="EMBL" id="KAG0116152.1"/>
    </source>
</evidence>
<sequence>MKQDGASRRRGDKAKAPPEGPPPAPPDVEMHEEAAPVAPEAAGERQPQRELDAITLEDIKEHVKQLEKAVSGKEPRYVLRALRALPSTSRRLNPNVLHKAIHGFFTSNCTSMDTEAELQFRPRTGKAASAPLLPEVEAYLQLLLVIYLMNSKRYPEAQKVSDDLMQKISSQNRRALDLVVAKCYYYHSRIYEFLNKLDVVRSFLHARLRTATLRHDADGQATLLNLLLRNYLHYNLYDQAEKLVSKSVFPEQANNNEWARYLYYTGRIKAIQLEYSEARRTMTNALRKAPQHTAVGFKQTVHKLLIVVELLLGEIPDRLQTGNLAKFNQVLDQFGDKFQADGTYTLIIRLRHNVIKTGVRMISLSYSRISLADIAQKLQLDSPEDAEFIVAKAIRDGVIEASINHEKGYVQSKEMIDIYSTREPQLAFHQRISFCLDIHNMSVKAMRFPPKSYNKDLESAEERREREQQDLEFAKEMAEDDDDGFP</sequence>
<dbReference type="SUPFAM" id="SSF48452">
    <property type="entry name" value="TPR-like"/>
    <property type="match status" value="1"/>
</dbReference>
<organism evidence="14">
    <name type="scientific">Lamprotornis superbus</name>
    <dbReference type="NCBI Taxonomy" id="245042"/>
    <lineage>
        <taxon>Eukaryota</taxon>
        <taxon>Metazoa</taxon>
        <taxon>Chordata</taxon>
        <taxon>Craniata</taxon>
        <taxon>Vertebrata</taxon>
        <taxon>Euteleostomi</taxon>
        <taxon>Archelosauria</taxon>
        <taxon>Archosauria</taxon>
        <taxon>Dinosauria</taxon>
        <taxon>Saurischia</taxon>
        <taxon>Theropoda</taxon>
        <taxon>Coelurosauria</taxon>
        <taxon>Aves</taxon>
        <taxon>Neognathae</taxon>
        <taxon>Neoaves</taxon>
        <taxon>Telluraves</taxon>
        <taxon>Australaves</taxon>
        <taxon>Passeriformes</taxon>
        <taxon>Sturnidae</taxon>
        <taxon>Lamprotornis</taxon>
    </lineage>
</organism>
<dbReference type="Pfam" id="PF25573">
    <property type="entry name" value="TPR_PSMD3_N"/>
    <property type="match status" value="1"/>
</dbReference>
<feature type="compositionally biased region" description="Basic and acidic residues" evidence="12">
    <location>
        <begin position="453"/>
        <end position="477"/>
    </location>
</feature>
<proteinExistence type="inferred from homology"/>
<evidence type="ECO:0000256" key="12">
    <source>
        <dbReference type="SAM" id="MobiDB-lite"/>
    </source>
</evidence>
<evidence type="ECO:0000256" key="4">
    <source>
        <dbReference type="ARBA" id="ARBA00022553"/>
    </source>
</evidence>
<evidence type="ECO:0000256" key="6">
    <source>
        <dbReference type="ARBA" id="ARBA00022942"/>
    </source>
</evidence>
<dbReference type="InterPro" id="IPR036390">
    <property type="entry name" value="WH_DNA-bd_sf"/>
</dbReference>
<gene>
    <name evidence="15" type="ORF">IHE44_0010304</name>
    <name evidence="14" type="ORF">IHE44_004729</name>
</gene>
<dbReference type="InterPro" id="IPR000717">
    <property type="entry name" value="PCI_dom"/>
</dbReference>
<reference evidence="14" key="1">
    <citation type="submission" date="2020-10" db="EMBL/GenBank/DDBJ databases">
        <title>Feather gene expression reveals the developmental basis of iridescence in African starlings.</title>
        <authorList>
            <person name="Rubenstein D.R."/>
        </authorList>
    </citation>
    <scope>NUCLEOTIDE SEQUENCE</scope>
    <source>
        <strain evidence="14">SS15</strain>
        <tissue evidence="14">Liver</tissue>
    </source>
</reference>
<evidence type="ECO:0000256" key="10">
    <source>
        <dbReference type="ARBA" id="ARBA00080169"/>
    </source>
</evidence>
<dbReference type="SMART" id="SM00088">
    <property type="entry name" value="PINT"/>
    <property type="match status" value="1"/>
</dbReference>
<keyword evidence="3" id="KW-1017">Isopeptide bond</keyword>
<protein>
    <recommendedName>
        <fullName evidence="8">26S proteasome non-ATPase regulatory subunit 3</fullName>
    </recommendedName>
    <alternativeName>
        <fullName evidence="9">26S proteasome regulatory subunit RPN3</fullName>
    </alternativeName>
    <alternativeName>
        <fullName evidence="11">26S proteasome regulatory subunit S3</fullName>
    </alternativeName>
    <alternativeName>
        <fullName evidence="10">Proteasome subunit p58</fullName>
    </alternativeName>
</protein>
<evidence type="ECO:0000256" key="5">
    <source>
        <dbReference type="ARBA" id="ARBA00022843"/>
    </source>
</evidence>
<dbReference type="PANTHER" id="PTHR10758">
    <property type="entry name" value="26S PROTEASOME NON-ATPASE REGULATORY SUBUNIT 3/COP9 SIGNALOSOME COMPLEX SUBUNIT 3"/>
    <property type="match status" value="1"/>
</dbReference>
<dbReference type="InterPro" id="IPR050756">
    <property type="entry name" value="CSN3"/>
</dbReference>
<dbReference type="Proteomes" id="UP000618051">
    <property type="component" value="Unassembled WGS sequence"/>
</dbReference>
<dbReference type="GO" id="GO:0006511">
    <property type="term" value="P:ubiquitin-dependent protein catabolic process"/>
    <property type="evidence" value="ECO:0007669"/>
    <property type="project" value="TreeGrafter"/>
</dbReference>
<dbReference type="PROSITE" id="PS50250">
    <property type="entry name" value="PCI"/>
    <property type="match status" value="1"/>
</dbReference>
<keyword evidence="6" id="KW-0647">Proteasome</keyword>
<dbReference type="InterPro" id="IPR013586">
    <property type="entry name" value="PSMD3_C"/>
</dbReference>
<reference evidence="15" key="3">
    <citation type="submission" date="2022-01" db="EMBL/GenBank/DDBJ databases">
        <authorList>
            <person name="Rubenstein D.R."/>
        </authorList>
    </citation>
    <scope>NUCLEOTIDE SEQUENCE</scope>
    <source>
        <strain evidence="15">SS15</strain>
        <tissue evidence="15">Liver</tissue>
    </source>
</reference>
<keyword evidence="16" id="KW-1185">Reference proteome</keyword>
<evidence type="ECO:0000256" key="11">
    <source>
        <dbReference type="ARBA" id="ARBA00083241"/>
    </source>
</evidence>
<dbReference type="EMBL" id="JADDUC020000031">
    <property type="protein sequence ID" value="KAI1230337.1"/>
    <property type="molecule type" value="Genomic_DNA"/>
</dbReference>
<accession>A0A835NHV0</accession>
<evidence type="ECO:0000256" key="1">
    <source>
        <dbReference type="ARBA" id="ARBA00002362"/>
    </source>
</evidence>
<dbReference type="InterPro" id="IPR057985">
    <property type="entry name" value="TPR_PSMD3_N"/>
</dbReference>
<dbReference type="GO" id="GO:0008541">
    <property type="term" value="C:proteasome regulatory particle, lid subcomplex"/>
    <property type="evidence" value="ECO:0007669"/>
    <property type="project" value="TreeGrafter"/>
</dbReference>
<name>A0A835NHV0_9PASS</name>
<evidence type="ECO:0000313" key="16">
    <source>
        <dbReference type="Proteomes" id="UP000618051"/>
    </source>
</evidence>
<comment type="similarity">
    <text evidence="2">Belongs to the proteasome subunit S3 family.</text>
</comment>
<dbReference type="SUPFAM" id="SSF46785">
    <property type="entry name" value="Winged helix' DNA-binding domain"/>
    <property type="match status" value="1"/>
</dbReference>
<dbReference type="GO" id="GO:0042176">
    <property type="term" value="P:regulation of protein catabolic process"/>
    <property type="evidence" value="ECO:0007669"/>
    <property type="project" value="InterPro"/>
</dbReference>
<dbReference type="FunFam" id="1.25.40.570:FF:000009">
    <property type="entry name" value="26S proteasome non-ATPase regulatory subunit 3"/>
    <property type="match status" value="1"/>
</dbReference>
<comment type="function">
    <text evidence="1">Component of the 26S proteasome, a multiprotein complex involved in the ATP-dependent degradation of ubiquitinated proteins. This complex plays a key role in the maintenance of protein homeostasis by removing misfolded or damaged proteins, which could impair cellular functions, and by removing proteins whose functions are no longer required. Therefore, the proteasome participates in numerous cellular processes, including cell cycle progression, apoptosis, or DNA damage repair.</text>
</comment>
<feature type="region of interest" description="Disordered" evidence="12">
    <location>
        <begin position="1"/>
        <end position="48"/>
    </location>
</feature>
<dbReference type="Pfam" id="PF01399">
    <property type="entry name" value="PCI"/>
    <property type="match status" value="1"/>
</dbReference>
<reference evidence="15 16" key="2">
    <citation type="journal article" date="2021" name="J. Hered.">
        <title>Feather Gene Expression Elucidates the Developmental Basis of Plumage Iridescence in African Starlings.</title>
        <authorList>
            <person name="Rubenstein D.R."/>
            <person name="Corvelo A."/>
            <person name="MacManes M.D."/>
            <person name="Maia R."/>
            <person name="Narzisi G."/>
            <person name="Rousaki A."/>
            <person name="Vandenabeele P."/>
            <person name="Shawkey M.D."/>
            <person name="Solomon J."/>
        </authorList>
    </citation>
    <scope>NUCLEOTIDE SEQUENCE [LARGE SCALE GENOMIC DNA]</scope>
    <source>
        <strain evidence="15">SS15</strain>
    </source>
</reference>
<dbReference type="InterPro" id="IPR011990">
    <property type="entry name" value="TPR-like_helical_dom_sf"/>
</dbReference>
<evidence type="ECO:0000313" key="15">
    <source>
        <dbReference type="EMBL" id="KAI1230337.1"/>
    </source>
</evidence>
<dbReference type="SMART" id="SM00753">
    <property type="entry name" value="PAM"/>
    <property type="match status" value="1"/>
</dbReference>
<evidence type="ECO:0000259" key="13">
    <source>
        <dbReference type="PROSITE" id="PS50250"/>
    </source>
</evidence>